<keyword evidence="1" id="KW-1133">Transmembrane helix</keyword>
<feature type="transmembrane region" description="Helical" evidence="1">
    <location>
        <begin position="12"/>
        <end position="34"/>
    </location>
</feature>
<dbReference type="RefSeq" id="WP_310653924.1">
    <property type="nucleotide sequence ID" value="NZ_JAPMLA010000005.1"/>
</dbReference>
<organism evidence="2 4">
    <name type="scientific">Shewanella fidelis</name>
    <dbReference type="NCBI Taxonomy" id="173509"/>
    <lineage>
        <taxon>Bacteria</taxon>
        <taxon>Pseudomonadati</taxon>
        <taxon>Pseudomonadota</taxon>
        <taxon>Gammaproteobacteria</taxon>
        <taxon>Alteromonadales</taxon>
        <taxon>Shewanellaceae</taxon>
        <taxon>Shewanella</taxon>
    </lineage>
</organism>
<dbReference type="Proteomes" id="UP001271263">
    <property type="component" value="Unassembled WGS sequence"/>
</dbReference>
<keyword evidence="1" id="KW-0472">Membrane</keyword>
<keyword evidence="1" id="KW-0812">Transmembrane</keyword>
<comment type="caution">
    <text evidence="2">The sequence shown here is derived from an EMBL/GenBank/DDBJ whole genome shotgun (WGS) entry which is preliminary data.</text>
</comment>
<protein>
    <submittedName>
        <fullName evidence="2">Prepilin-type N-terminal cleavage/methylation domain-containing protein</fullName>
    </submittedName>
</protein>
<dbReference type="Proteomes" id="UP001259340">
    <property type="component" value="Unassembled WGS sequence"/>
</dbReference>
<reference evidence="3 5" key="1">
    <citation type="journal article" date="2022" name="bioRxiv">
        <title>Prophages regulate Shewanella fidelis 3313 motility and biofilm formation: implications for gut colonization dynamics in Ciona robusta.</title>
        <authorList>
            <person name="Natarajan O."/>
            <person name="Gibboney S.L."/>
            <person name="Young M.N."/>
            <person name="Lim S.J."/>
            <person name="Pluta N."/>
            <person name="Atkinson C.G."/>
            <person name="Leigh B.A."/>
            <person name="Liberti A."/>
            <person name="Kees E.D."/>
            <person name="Breitbart M."/>
            <person name="Gralnick J.A."/>
            <person name="Dishaw L.J."/>
        </authorList>
    </citation>
    <scope>NUCLEOTIDE SEQUENCE [LARGE SCALE GENOMIC DNA]</scope>
    <source>
        <strain evidence="3 5">JG4066</strain>
    </source>
</reference>
<dbReference type="SUPFAM" id="SSF54523">
    <property type="entry name" value="Pili subunits"/>
    <property type="match status" value="1"/>
</dbReference>
<dbReference type="Pfam" id="PF07963">
    <property type="entry name" value="N_methyl"/>
    <property type="match status" value="1"/>
</dbReference>
<keyword evidence="5" id="KW-1185">Reference proteome</keyword>
<dbReference type="InterPro" id="IPR012902">
    <property type="entry name" value="N_methyl_site"/>
</dbReference>
<evidence type="ECO:0000313" key="4">
    <source>
        <dbReference type="Proteomes" id="UP001259340"/>
    </source>
</evidence>
<dbReference type="Gene3D" id="3.30.700.10">
    <property type="entry name" value="Glycoprotein, Type 4 Pilin"/>
    <property type="match status" value="1"/>
</dbReference>
<dbReference type="EMBL" id="JAPMLD010000004">
    <property type="protein sequence ID" value="MDW4824714.1"/>
    <property type="molecule type" value="Genomic_DNA"/>
</dbReference>
<evidence type="ECO:0000256" key="1">
    <source>
        <dbReference type="SAM" id="Phobius"/>
    </source>
</evidence>
<proteinExistence type="predicted"/>
<evidence type="ECO:0000313" key="5">
    <source>
        <dbReference type="Proteomes" id="UP001271263"/>
    </source>
</evidence>
<dbReference type="AlphaFoldDB" id="A0AAW8NJT1"/>
<dbReference type="EMBL" id="JAPMLE010000001">
    <property type="protein sequence ID" value="MDR8522635.1"/>
    <property type="molecule type" value="Genomic_DNA"/>
</dbReference>
<accession>A0AAW8NJT1</accession>
<evidence type="ECO:0000313" key="2">
    <source>
        <dbReference type="EMBL" id="MDR8522635.1"/>
    </source>
</evidence>
<reference evidence="2" key="2">
    <citation type="submission" date="2022-11" db="EMBL/GenBank/DDBJ databases">
        <title>Prophages regulate Shewanella fidelis motility and biofilm formation: implications for gut colonization dynamics in Ciona robusta.</title>
        <authorList>
            <person name="Natarajan O."/>
            <person name="Gibboney S.L."/>
            <person name="Young M.N."/>
            <person name="Lim S.J."/>
            <person name="Pluta N."/>
            <person name="Atkinson C.G.F."/>
            <person name="Leigh B.A."/>
            <person name="Liberti A."/>
            <person name="Kees E."/>
            <person name="Breitbart M."/>
            <person name="Gralnick J."/>
            <person name="Dishaw L.J."/>
        </authorList>
    </citation>
    <scope>NUCLEOTIDE SEQUENCE</scope>
    <source>
        <strain evidence="2">3313</strain>
    </source>
</reference>
<dbReference type="InterPro" id="IPR045584">
    <property type="entry name" value="Pilin-like"/>
</dbReference>
<name>A0AAW8NJT1_9GAMM</name>
<sequence>MPRKNKSLGFTLIEMVVVIIILGILAIIAAPKFINLKQDAQISTVEATGAAFKGGISLANVKWASKGGAGPVDNLQVFGDGTNGQLDINQWGFPAQNYPPFESSPRLNNVNDCMSVWRTIMQEPPVVTSNPNTDGAEYFATYISPDQCRYFYLPEQTMSIYYDSRDGSVITDSDPNS</sequence>
<evidence type="ECO:0000313" key="3">
    <source>
        <dbReference type="EMBL" id="MDW4824714.1"/>
    </source>
</evidence>
<dbReference type="NCBIfam" id="TIGR02532">
    <property type="entry name" value="IV_pilin_GFxxxE"/>
    <property type="match status" value="1"/>
</dbReference>
<gene>
    <name evidence="2" type="ORF">OS133_02840</name>
    <name evidence="3" type="ORF">OS134_11650</name>
</gene>